<dbReference type="GO" id="GO:0005384">
    <property type="term" value="F:manganese ion transmembrane transporter activity"/>
    <property type="evidence" value="ECO:0007669"/>
    <property type="project" value="InterPro"/>
</dbReference>
<dbReference type="Proteomes" id="UP000093355">
    <property type="component" value="Unassembled WGS sequence"/>
</dbReference>
<proteinExistence type="predicted"/>
<sequence>MSTDGTTEPALHPGEPHRGGIAQRLNWLRAGVLGANDGIVSVAAIVVGVAGATSAIGPILTAGVAGLVGGAISMALGEYVSVSSQSDSEKALIAKERAELRELPEEELDELTGLYRAKGLSETTARQVAVELTERDALSAHLAIELNIDQDDVVSPWHAAAASAAAFTIGAILPMLAILLPPADWRIPVTFVAVLLALAITGTLSATIGGSSRLRATLRVVIGGALALAATYGVGALLGASGVV</sequence>
<comment type="subcellular location">
    <subcellularLocation>
        <location evidence="1">Endomembrane system</location>
        <topology evidence="1">Multi-pass membrane protein</topology>
    </subcellularLocation>
</comment>
<keyword evidence="4" id="KW-0472">Membrane</keyword>
<dbReference type="CDD" id="cd02432">
    <property type="entry name" value="Nodulin-21_like_1"/>
    <property type="match status" value="1"/>
</dbReference>
<protein>
    <submittedName>
        <fullName evidence="5">Uncharacterized protein</fullName>
    </submittedName>
</protein>
<dbReference type="Pfam" id="PF01988">
    <property type="entry name" value="VIT1"/>
    <property type="match status" value="1"/>
</dbReference>
<keyword evidence="3" id="KW-1133">Transmembrane helix</keyword>
<dbReference type="InterPro" id="IPR008217">
    <property type="entry name" value="Ccc1_fam"/>
</dbReference>
<dbReference type="EMBL" id="LXMD01000024">
    <property type="protein sequence ID" value="OCG73618.1"/>
    <property type="molecule type" value="Genomic_DNA"/>
</dbReference>
<comment type="caution">
    <text evidence="5">The sequence shown here is derived from an EMBL/GenBank/DDBJ whole genome shotgun (WGS) entry which is preliminary data.</text>
</comment>
<dbReference type="RefSeq" id="WP_067026751.1">
    <property type="nucleotide sequence ID" value="NZ_CP038256.1"/>
</dbReference>
<evidence type="ECO:0000256" key="1">
    <source>
        <dbReference type="ARBA" id="ARBA00004127"/>
    </source>
</evidence>
<accession>A0A1B9NAI0</accession>
<dbReference type="GO" id="GO:0030026">
    <property type="term" value="P:intracellular manganese ion homeostasis"/>
    <property type="evidence" value="ECO:0007669"/>
    <property type="project" value="InterPro"/>
</dbReference>
<dbReference type="OrthoDB" id="188924at2"/>
<gene>
    <name evidence="5" type="ORF">A7J15_08090</name>
</gene>
<name>A0A1B9NAI0_9MICO</name>
<dbReference type="GO" id="GO:0012505">
    <property type="term" value="C:endomembrane system"/>
    <property type="evidence" value="ECO:0007669"/>
    <property type="project" value="UniProtKB-SubCell"/>
</dbReference>
<evidence type="ECO:0000313" key="5">
    <source>
        <dbReference type="EMBL" id="OCG73618.1"/>
    </source>
</evidence>
<evidence type="ECO:0000256" key="3">
    <source>
        <dbReference type="ARBA" id="ARBA00022989"/>
    </source>
</evidence>
<reference evidence="5 6" key="1">
    <citation type="submission" date="2016-05" db="EMBL/GenBank/DDBJ databases">
        <authorList>
            <person name="Lavstsen T."/>
            <person name="Jespersen J.S."/>
        </authorList>
    </citation>
    <scope>NUCLEOTIDE SEQUENCE [LARGE SCALE GENOMIC DNA]</scope>
    <source>
        <strain evidence="5 6">YLB-01</strain>
    </source>
</reference>
<dbReference type="PANTHER" id="PTHR31851">
    <property type="entry name" value="FE(2+)/MN(2+) TRANSPORTER PCL1"/>
    <property type="match status" value="1"/>
</dbReference>
<organism evidence="5 6">
    <name type="scientific">Microbacterium sediminis</name>
    <dbReference type="NCBI Taxonomy" id="904291"/>
    <lineage>
        <taxon>Bacteria</taxon>
        <taxon>Bacillati</taxon>
        <taxon>Actinomycetota</taxon>
        <taxon>Actinomycetes</taxon>
        <taxon>Micrococcales</taxon>
        <taxon>Microbacteriaceae</taxon>
        <taxon>Microbacterium</taxon>
    </lineage>
</organism>
<evidence type="ECO:0000256" key="4">
    <source>
        <dbReference type="ARBA" id="ARBA00023136"/>
    </source>
</evidence>
<keyword evidence="2" id="KW-0812">Transmembrane</keyword>
<keyword evidence="6" id="KW-1185">Reference proteome</keyword>
<evidence type="ECO:0000313" key="6">
    <source>
        <dbReference type="Proteomes" id="UP000093355"/>
    </source>
</evidence>
<dbReference type="AlphaFoldDB" id="A0A1B9NAI0"/>
<evidence type="ECO:0000256" key="2">
    <source>
        <dbReference type="ARBA" id="ARBA00022692"/>
    </source>
</evidence>